<evidence type="ECO:0000313" key="1">
    <source>
        <dbReference type="EMBL" id="KAK9325048.1"/>
    </source>
</evidence>
<evidence type="ECO:0000313" key="2">
    <source>
        <dbReference type="Proteomes" id="UP001489719"/>
    </source>
</evidence>
<accession>A0ACC3TV25</accession>
<gene>
    <name evidence="1" type="ORF">V1517DRAFT_336168</name>
</gene>
<proteinExistence type="predicted"/>
<dbReference type="EMBL" id="MU970043">
    <property type="protein sequence ID" value="KAK9325048.1"/>
    <property type="molecule type" value="Genomic_DNA"/>
</dbReference>
<organism evidence="1 2">
    <name type="scientific">Lipomyces orientalis</name>
    <dbReference type="NCBI Taxonomy" id="1233043"/>
    <lineage>
        <taxon>Eukaryota</taxon>
        <taxon>Fungi</taxon>
        <taxon>Dikarya</taxon>
        <taxon>Ascomycota</taxon>
        <taxon>Saccharomycotina</taxon>
        <taxon>Lipomycetes</taxon>
        <taxon>Lipomycetales</taxon>
        <taxon>Lipomycetaceae</taxon>
        <taxon>Lipomyces</taxon>
    </lineage>
</organism>
<keyword evidence="2" id="KW-1185">Reference proteome</keyword>
<reference evidence="2" key="1">
    <citation type="journal article" date="2024" name="Front. Bioeng. Biotechnol.">
        <title>Genome-scale model development and genomic sequencing of the oleaginous clade Lipomyces.</title>
        <authorList>
            <person name="Czajka J.J."/>
            <person name="Han Y."/>
            <person name="Kim J."/>
            <person name="Mondo S.J."/>
            <person name="Hofstad B.A."/>
            <person name="Robles A."/>
            <person name="Haridas S."/>
            <person name="Riley R."/>
            <person name="LaButti K."/>
            <person name="Pangilinan J."/>
            <person name="Andreopoulos W."/>
            <person name="Lipzen A."/>
            <person name="Yan J."/>
            <person name="Wang M."/>
            <person name="Ng V."/>
            <person name="Grigoriev I.V."/>
            <person name="Spatafora J.W."/>
            <person name="Magnuson J.K."/>
            <person name="Baker S.E."/>
            <person name="Pomraning K.R."/>
        </authorList>
    </citation>
    <scope>NUCLEOTIDE SEQUENCE [LARGE SCALE GENOMIC DNA]</scope>
    <source>
        <strain evidence="2">CBS 10300</strain>
    </source>
</reference>
<sequence length="157" mass="17502">MQDATNAQSAMRESAQTMRQTTSTGNAQTSMHGSRKRKLSLTFDRASIGMAENVWRESTLELSVTRVAIEYNHRLCRCLWISQKHGVQLMVLNTSPSAEPYASSELTEDHATVVNYFAAKHDGRRAATYRRQSQQDARPENTPLSNNVAEGNSEAVV</sequence>
<protein>
    <submittedName>
        <fullName evidence="1">Uncharacterized protein</fullName>
    </submittedName>
</protein>
<name>A0ACC3TV25_9ASCO</name>
<dbReference type="Proteomes" id="UP001489719">
    <property type="component" value="Unassembled WGS sequence"/>
</dbReference>
<comment type="caution">
    <text evidence="1">The sequence shown here is derived from an EMBL/GenBank/DDBJ whole genome shotgun (WGS) entry which is preliminary data.</text>
</comment>